<evidence type="ECO:0000313" key="4">
    <source>
        <dbReference type="EMBL" id="TDE59023.1"/>
    </source>
</evidence>
<dbReference type="InterPro" id="IPR036271">
    <property type="entry name" value="Tet_transcr_reg_TetR-rel_C_sf"/>
</dbReference>
<evidence type="ECO:0000259" key="3">
    <source>
        <dbReference type="PROSITE" id="PS50977"/>
    </source>
</evidence>
<dbReference type="PRINTS" id="PR00455">
    <property type="entry name" value="HTHTETR"/>
</dbReference>
<dbReference type="GO" id="GO:0003700">
    <property type="term" value="F:DNA-binding transcription factor activity"/>
    <property type="evidence" value="ECO:0007669"/>
    <property type="project" value="TreeGrafter"/>
</dbReference>
<dbReference type="Proteomes" id="UP000295136">
    <property type="component" value="Unassembled WGS sequence"/>
</dbReference>
<dbReference type="InterPro" id="IPR023772">
    <property type="entry name" value="DNA-bd_HTH_TetR-type_CS"/>
</dbReference>
<dbReference type="PANTHER" id="PTHR30055:SF229">
    <property type="entry name" value="HTH-TYPE TRANSCRIPTIONAL REPRESSOR RV1474C"/>
    <property type="match status" value="1"/>
</dbReference>
<evidence type="ECO:0000313" key="5">
    <source>
        <dbReference type="Proteomes" id="UP000295136"/>
    </source>
</evidence>
<dbReference type="Pfam" id="PF00440">
    <property type="entry name" value="TetR_N"/>
    <property type="match status" value="1"/>
</dbReference>
<keyword evidence="1 2" id="KW-0238">DNA-binding</keyword>
<protein>
    <submittedName>
        <fullName evidence="4">TetR/AcrR family transcriptional regulator</fullName>
    </submittedName>
</protein>
<dbReference type="EMBL" id="SMLD01000006">
    <property type="protein sequence ID" value="TDE59023.1"/>
    <property type="molecule type" value="Genomic_DNA"/>
</dbReference>
<dbReference type="SUPFAM" id="SSF48498">
    <property type="entry name" value="Tetracyclin repressor-like, C-terminal domain"/>
    <property type="match status" value="1"/>
</dbReference>
<evidence type="ECO:0000256" key="2">
    <source>
        <dbReference type="PROSITE-ProRule" id="PRU00335"/>
    </source>
</evidence>
<dbReference type="GO" id="GO:0000976">
    <property type="term" value="F:transcription cis-regulatory region binding"/>
    <property type="evidence" value="ECO:0007669"/>
    <property type="project" value="TreeGrafter"/>
</dbReference>
<gene>
    <name evidence="4" type="ORF">E1295_03705</name>
</gene>
<dbReference type="RefSeq" id="WP_132628232.1">
    <property type="nucleotide sequence ID" value="NZ_SMLD01000006.1"/>
</dbReference>
<organism evidence="4 5">
    <name type="scientific">Nonomuraea mesophila</name>
    <dbReference type="NCBI Taxonomy" id="2530382"/>
    <lineage>
        <taxon>Bacteria</taxon>
        <taxon>Bacillati</taxon>
        <taxon>Actinomycetota</taxon>
        <taxon>Actinomycetes</taxon>
        <taxon>Streptosporangiales</taxon>
        <taxon>Streptosporangiaceae</taxon>
        <taxon>Nonomuraea</taxon>
    </lineage>
</organism>
<dbReference type="PANTHER" id="PTHR30055">
    <property type="entry name" value="HTH-TYPE TRANSCRIPTIONAL REGULATOR RUTR"/>
    <property type="match status" value="1"/>
</dbReference>
<feature type="DNA-binding region" description="H-T-H motif" evidence="2">
    <location>
        <begin position="34"/>
        <end position="53"/>
    </location>
</feature>
<name>A0A4R5FW15_9ACTN</name>
<comment type="caution">
    <text evidence="4">The sequence shown here is derived from an EMBL/GenBank/DDBJ whole genome shotgun (WGS) entry which is preliminary data.</text>
</comment>
<dbReference type="PROSITE" id="PS50977">
    <property type="entry name" value="HTH_TETR_2"/>
    <property type="match status" value="1"/>
</dbReference>
<accession>A0A4R5FW15</accession>
<dbReference type="Gene3D" id="1.10.357.10">
    <property type="entry name" value="Tetracycline Repressor, domain 2"/>
    <property type="match status" value="1"/>
</dbReference>
<sequence>MPRPIDPTLRRARRLQIIDAGLTAFARHGYAGATTAQICRIAGVGSGTFFHHFPTKNALLVAILELGAEETRDFFASQDQATPPREVLLGYVDHAVADLTDPRAASFITMVGGLTSNADIRAALQADEGTTRSRVRDVVTAAQRQRQIRADMTPDRLTVWIMLLIDGFASRVAGGDFDAGAEAPLLREQVELLLDGPPAPDLTP</sequence>
<keyword evidence="5" id="KW-1185">Reference proteome</keyword>
<feature type="domain" description="HTH tetR-type" evidence="3">
    <location>
        <begin position="11"/>
        <end position="71"/>
    </location>
</feature>
<reference evidence="4 5" key="1">
    <citation type="submission" date="2019-03" db="EMBL/GenBank/DDBJ databases">
        <title>Draft genome sequences of novel Actinobacteria.</title>
        <authorList>
            <person name="Sahin N."/>
            <person name="Ay H."/>
            <person name="Saygin H."/>
        </authorList>
    </citation>
    <scope>NUCLEOTIDE SEQUENCE [LARGE SCALE GENOMIC DNA]</scope>
    <source>
        <strain evidence="4 5">6K102</strain>
    </source>
</reference>
<evidence type="ECO:0000256" key="1">
    <source>
        <dbReference type="ARBA" id="ARBA00023125"/>
    </source>
</evidence>
<dbReference type="AlphaFoldDB" id="A0A4R5FW15"/>
<dbReference type="SUPFAM" id="SSF46689">
    <property type="entry name" value="Homeodomain-like"/>
    <property type="match status" value="1"/>
</dbReference>
<dbReference type="InterPro" id="IPR001647">
    <property type="entry name" value="HTH_TetR"/>
</dbReference>
<proteinExistence type="predicted"/>
<dbReference type="InterPro" id="IPR050109">
    <property type="entry name" value="HTH-type_TetR-like_transc_reg"/>
</dbReference>
<dbReference type="PROSITE" id="PS01081">
    <property type="entry name" value="HTH_TETR_1"/>
    <property type="match status" value="1"/>
</dbReference>
<dbReference type="InterPro" id="IPR009057">
    <property type="entry name" value="Homeodomain-like_sf"/>
</dbReference>